<accession>A0ABN9Y9D1</accession>
<dbReference type="Gene3D" id="2.60.40.10">
    <property type="entry name" value="Immunoglobulins"/>
    <property type="match status" value="2"/>
</dbReference>
<evidence type="ECO:0000313" key="3">
    <source>
        <dbReference type="EMBL" id="CAK0909273.1"/>
    </source>
</evidence>
<feature type="domain" description="CBM20" evidence="2">
    <location>
        <begin position="6"/>
        <end position="118"/>
    </location>
</feature>
<feature type="domain" description="CBM20" evidence="2">
    <location>
        <begin position="162"/>
        <end position="271"/>
    </location>
</feature>
<protein>
    <recommendedName>
        <fullName evidence="2">CBM20 domain-containing protein</fullName>
    </recommendedName>
</protein>
<evidence type="ECO:0000259" key="2">
    <source>
        <dbReference type="PROSITE" id="PS51166"/>
    </source>
</evidence>
<sequence length="425" mass="44726">MAGTARHVDGQQLISFRVVCSETTCGEQLKVVGSAPELGAWSPEESQILLSTSAEDYPVWQSDWVPLPSGGMPCDYKFVICADGGTARWEPGPNRRLPPQDVVKAAGPAVAIREAFGRPGPAELVAEAAAAASAGAARGAGARRRSASRGDGAREDADAVVSSTGGRHLISFAVTCGVTRPGQRIKAVGSHQALGEWAAVASQAELSTTPSDFPTWRSDWLSIPTEELSFEYKYVIYDDAGSCLWESGPNRRVCVSPANRKRITVEDVYGRPELQVQVTALDEAKESWARPLQAAPSASSSASLRGRPLARSATECVVSEGAAALDGRRPVGPATLRRRATVGCLAELPEGLLPSRRALGIGYAGNGEDLVREAGCLDLRGGPEEEPRPAPAEKRREARSPSAATTATTTYASDATACGTDTSDR</sequence>
<organism evidence="3 4">
    <name type="scientific">Prorocentrum cordatum</name>
    <dbReference type="NCBI Taxonomy" id="2364126"/>
    <lineage>
        <taxon>Eukaryota</taxon>
        <taxon>Sar</taxon>
        <taxon>Alveolata</taxon>
        <taxon>Dinophyceae</taxon>
        <taxon>Prorocentrales</taxon>
        <taxon>Prorocentraceae</taxon>
        <taxon>Prorocentrum</taxon>
    </lineage>
</organism>
<feature type="region of interest" description="Disordered" evidence="1">
    <location>
        <begin position="378"/>
        <end position="425"/>
    </location>
</feature>
<feature type="region of interest" description="Disordered" evidence="1">
    <location>
        <begin position="136"/>
        <end position="160"/>
    </location>
</feature>
<proteinExistence type="predicted"/>
<dbReference type="PANTHER" id="PTHR15048:SF0">
    <property type="entry name" value="STARCH-BINDING DOMAIN-CONTAINING PROTEIN 1"/>
    <property type="match status" value="1"/>
</dbReference>
<feature type="compositionally biased region" description="Basic and acidic residues" evidence="1">
    <location>
        <begin position="381"/>
        <end position="399"/>
    </location>
</feature>
<evidence type="ECO:0000313" key="4">
    <source>
        <dbReference type="Proteomes" id="UP001189429"/>
    </source>
</evidence>
<dbReference type="PANTHER" id="PTHR15048">
    <property type="entry name" value="STARCH-BINDING DOMAIN-CONTAINING PROTEIN 1"/>
    <property type="match status" value="1"/>
</dbReference>
<dbReference type="SUPFAM" id="SSF49452">
    <property type="entry name" value="Starch-binding domain-like"/>
    <property type="match status" value="2"/>
</dbReference>
<dbReference type="Proteomes" id="UP001189429">
    <property type="component" value="Unassembled WGS sequence"/>
</dbReference>
<dbReference type="InterPro" id="IPR013783">
    <property type="entry name" value="Ig-like_fold"/>
</dbReference>
<gene>
    <name evidence="3" type="ORF">PCOR1329_LOCUS83727</name>
</gene>
<keyword evidence="4" id="KW-1185">Reference proteome</keyword>
<feature type="compositionally biased region" description="Low complexity" evidence="1">
    <location>
        <begin position="400"/>
        <end position="417"/>
    </location>
</feature>
<dbReference type="InterPro" id="IPR002044">
    <property type="entry name" value="CBM20"/>
</dbReference>
<comment type="caution">
    <text evidence="3">The sequence shown here is derived from an EMBL/GenBank/DDBJ whole genome shotgun (WGS) entry which is preliminary data.</text>
</comment>
<dbReference type="EMBL" id="CAUYUJ010022170">
    <property type="protein sequence ID" value="CAK0909273.1"/>
    <property type="molecule type" value="Genomic_DNA"/>
</dbReference>
<dbReference type="Pfam" id="PF00686">
    <property type="entry name" value="CBM_20"/>
    <property type="match status" value="2"/>
</dbReference>
<dbReference type="InterPro" id="IPR013784">
    <property type="entry name" value="Carb-bd-like_fold"/>
</dbReference>
<dbReference type="CDD" id="cd05467">
    <property type="entry name" value="CBM20"/>
    <property type="match status" value="2"/>
</dbReference>
<feature type="non-terminal residue" evidence="3">
    <location>
        <position position="425"/>
    </location>
</feature>
<evidence type="ECO:0000256" key="1">
    <source>
        <dbReference type="SAM" id="MobiDB-lite"/>
    </source>
</evidence>
<reference evidence="3" key="1">
    <citation type="submission" date="2023-10" db="EMBL/GenBank/DDBJ databases">
        <authorList>
            <person name="Chen Y."/>
            <person name="Shah S."/>
            <person name="Dougan E. K."/>
            <person name="Thang M."/>
            <person name="Chan C."/>
        </authorList>
    </citation>
    <scope>NUCLEOTIDE SEQUENCE [LARGE SCALE GENOMIC DNA]</scope>
</reference>
<dbReference type="PROSITE" id="PS51166">
    <property type="entry name" value="CBM20"/>
    <property type="match status" value="2"/>
</dbReference>
<dbReference type="SMART" id="SM01065">
    <property type="entry name" value="CBM_2"/>
    <property type="match status" value="2"/>
</dbReference>
<name>A0ABN9Y9D1_9DINO</name>